<dbReference type="Gene3D" id="3.40.50.450">
    <property type="match status" value="1"/>
</dbReference>
<dbReference type="SUPFAM" id="SSF52309">
    <property type="entry name" value="N-(deoxy)ribosyltransferase-like"/>
    <property type="match status" value="1"/>
</dbReference>
<evidence type="ECO:0000313" key="4">
    <source>
        <dbReference type="Proteomes" id="UP000222163"/>
    </source>
</evidence>
<evidence type="ECO:0000313" key="2">
    <source>
        <dbReference type="EMBL" id="MDP2540052.1"/>
    </source>
</evidence>
<dbReference type="SUPFAM" id="SSF53613">
    <property type="entry name" value="Ribokinase-like"/>
    <property type="match status" value="1"/>
</dbReference>
<dbReference type="InterPro" id="IPR011611">
    <property type="entry name" value="PfkB_dom"/>
</dbReference>
<dbReference type="InterPro" id="IPR029056">
    <property type="entry name" value="Ribokinase-like"/>
</dbReference>
<dbReference type="RefSeq" id="WP_099214913.1">
    <property type="nucleotide sequence ID" value="NZ_JAUYVU010000001.1"/>
</dbReference>
<dbReference type="Pfam" id="PF05014">
    <property type="entry name" value="Nuc_deoxyrib_tr"/>
    <property type="match status" value="1"/>
</dbReference>
<evidence type="ECO:0000259" key="1">
    <source>
        <dbReference type="Pfam" id="PF00294"/>
    </source>
</evidence>
<sequence>MITVVGGTYREIDYDDITLEIYGSGFRGTKFLLENKCPVNFFTAGNKETSRFLEENKKVYDGFKFDCSDYNELITFKYSFAVDQPIIFPNILNILKSIKINVNDKNVVAYGMLETDFEIEADKVVYDPQTSIKPIVFSEIGKAKELVYIVNMNEARSIASSSDIEKIKEYFFNSEKAKALIIKNGPYGATLFYDNKEIIIPAYITENVNKIGSGDIFTSSFGYYWMEKKLSLEESAKNASKSTAFYCDKKVYIDATDNMPNFNYKEFNYKDLSEKQIYLASPFFSISELILIDKIRTAFLSFGVKVFSPFHDIGLGDEEIIAKKDIDGIEKSDMVFLVLDNLDSGTLIESGYSLAKEKKMIGYHRTCDNKNLLMLKPSKLKIYKHLTTAIYQTIWQM</sequence>
<dbReference type="GO" id="GO:0016301">
    <property type="term" value="F:kinase activity"/>
    <property type="evidence" value="ECO:0007669"/>
    <property type="project" value="UniProtKB-KW"/>
</dbReference>
<dbReference type="Gene3D" id="3.40.1190.20">
    <property type="match status" value="1"/>
</dbReference>
<accession>A0A2G1BVW7</accession>
<evidence type="ECO:0000313" key="3">
    <source>
        <dbReference type="EMBL" id="PHN98009.1"/>
    </source>
</evidence>
<keyword evidence="2" id="KW-0808">Transferase</keyword>
<protein>
    <submittedName>
        <fullName evidence="2">PfkB family carbohydrate kinase</fullName>
    </submittedName>
</protein>
<dbReference type="EMBL" id="PDUU01000004">
    <property type="protein sequence ID" value="PHN98009.1"/>
    <property type="molecule type" value="Genomic_DNA"/>
</dbReference>
<name>A0A2G1BVW7_9FLAO</name>
<dbReference type="Proteomes" id="UP001242342">
    <property type="component" value="Unassembled WGS sequence"/>
</dbReference>
<dbReference type="AlphaFoldDB" id="A0A2G1BVW7"/>
<keyword evidence="2" id="KW-0418">Kinase</keyword>
<dbReference type="InterPro" id="IPR007710">
    <property type="entry name" value="Nucleoside_deoxyribTrfase"/>
</dbReference>
<dbReference type="Proteomes" id="UP000222163">
    <property type="component" value="Unassembled WGS sequence"/>
</dbReference>
<comment type="caution">
    <text evidence="3">The sequence shown here is derived from an EMBL/GenBank/DDBJ whole genome shotgun (WGS) entry which is preliminary data.</text>
</comment>
<reference evidence="3" key="2">
    <citation type="submission" date="2017-10" db="EMBL/GenBank/DDBJ databases">
        <authorList>
            <person name="Enke T.N."/>
            <person name="Cordero O.X."/>
        </authorList>
    </citation>
    <scope>NUCLEOTIDE SEQUENCE</scope>
    <source>
        <strain evidence="3">4G03</strain>
    </source>
</reference>
<feature type="domain" description="Carbohydrate kinase PfkB" evidence="1">
    <location>
        <begin position="149"/>
        <end position="249"/>
    </location>
</feature>
<reference evidence="3 4" key="1">
    <citation type="journal article" date="2016" name="Nat. Commun.">
        <title>Microbial interactions lead to rapid micro-scale successions on model marine particles.</title>
        <authorList>
            <person name="Datta M.S."/>
            <person name="Sliwerska E."/>
            <person name="Gore J."/>
            <person name="Polz M.F."/>
            <person name="Cordero O.X."/>
        </authorList>
    </citation>
    <scope>NUCLEOTIDE SEQUENCE [LARGE SCALE GENOMIC DNA]</scope>
    <source>
        <strain evidence="3 4">4G03</strain>
    </source>
</reference>
<organism evidence="3 4">
    <name type="scientific">Tenacibaculum discolor</name>
    <dbReference type="NCBI Taxonomy" id="361581"/>
    <lineage>
        <taxon>Bacteria</taxon>
        <taxon>Pseudomonadati</taxon>
        <taxon>Bacteroidota</taxon>
        <taxon>Flavobacteriia</taxon>
        <taxon>Flavobacteriales</taxon>
        <taxon>Flavobacteriaceae</taxon>
        <taxon>Tenacibaculum</taxon>
    </lineage>
</organism>
<reference evidence="2 5" key="3">
    <citation type="submission" date="2023-07" db="EMBL/GenBank/DDBJ databases">
        <title>Genome content predicts the carbon catabolic preferences of heterotrophic bacteria.</title>
        <authorList>
            <person name="Gralka M."/>
        </authorList>
    </citation>
    <scope>NUCLEOTIDE SEQUENCE [LARGE SCALE GENOMIC DNA]</scope>
    <source>
        <strain evidence="2 5">4G03</strain>
    </source>
</reference>
<keyword evidence="5" id="KW-1185">Reference proteome</keyword>
<dbReference type="Pfam" id="PF00294">
    <property type="entry name" value="PfkB"/>
    <property type="match status" value="1"/>
</dbReference>
<gene>
    <name evidence="3" type="ORF">CSC81_06275</name>
    <name evidence="2" type="ORF">Q8W23_01050</name>
</gene>
<dbReference type="EMBL" id="JAUYVU010000001">
    <property type="protein sequence ID" value="MDP2540052.1"/>
    <property type="molecule type" value="Genomic_DNA"/>
</dbReference>
<evidence type="ECO:0000313" key="5">
    <source>
        <dbReference type="Proteomes" id="UP001242342"/>
    </source>
</evidence>
<proteinExistence type="predicted"/>